<dbReference type="Proteomes" id="UP000219602">
    <property type="component" value="Chromosome 11"/>
</dbReference>
<dbReference type="EMBL" id="MABQ02000009">
    <property type="protein sequence ID" value="PCD26105.1"/>
    <property type="molecule type" value="Genomic_DNA"/>
</dbReference>
<evidence type="ECO:0000313" key="3">
    <source>
        <dbReference type="Proteomes" id="UP000219602"/>
    </source>
</evidence>
<dbReference type="PANTHER" id="PTHR48229">
    <property type="entry name" value="CAIB/BAIF FAMILY ENZYME (AFU_ORTHOLOGUE AFUA_1G05360)-RELATED"/>
    <property type="match status" value="1"/>
</dbReference>
<comment type="similarity">
    <text evidence="1">Belongs to the CoA-transferase III family.</text>
</comment>
<reference evidence="2 3" key="2">
    <citation type="journal article" date="2017" name="Sci. Rep.">
        <title>A mobile pathogenicity chromosome in Fusarium oxysporum for infection of multiple cucurbit species.</title>
        <authorList>
            <person name="van Dam P."/>
            <person name="Fokkens L."/>
            <person name="Ayukawa Y."/>
            <person name="van der Gragt M."/>
            <person name="Ter Horst A."/>
            <person name="Brankovics B."/>
            <person name="Houterman P.M."/>
            <person name="Arie T."/>
            <person name="Rep M."/>
        </authorList>
    </citation>
    <scope>NUCLEOTIDE SEQUENCE [LARGE SCALE GENOMIC DNA]</scope>
    <source>
        <strain evidence="2 3">Forc016</strain>
    </source>
</reference>
<sequence>MSDKQDNMGEWDGYTIQAESQAIFERLVNDPRLNLPEEVKGLASTVKFVGEEQHPFFPVPYRCAEAQASLLGYVGLLANAISRDRYQVEQSVEVDVPQALLNGLAALFVRMDGDYLTFSKKMMAAVKRWDHGHTRELYRQLATNIYRTKDNNWYALHGNMDPTPLLSMLSKPQHNEQNLSWMEIVDMYSECVSQFDSKTLDDWSNNVYRLPGTICYEKEEFDRTPHGKAIKDEPYYSLVQQPCYEHPPAAWPPCDQEDRRPLSGIKVLDLARAIAAPTIGRVCAALGATVIRVSCSKNTELPITLFDGCLGKISVDINLKTFAGRKKLLELIQEADVFVDGYRPAVLEHLGFGKDAVLGLVSGRQKGIIYCQENCYGWKGPWSTRPGWAQISDSVCGIARDIGHFHGFDEPHIFPGPNADYLTGHAGVAGVLHGLYERAKVGGSYVVQCSLLVADLHLRSYGQYTPQQQEILKRRNKGLIGKVRHYDEIVGLGVKRIAPLGFQADRDEAEAFPKSYYEQVDGSPWGYNPLEVVSLALRMSESRTDFALGCAPPGYHLPQWSVQKNPDFDPIAPYMEKEKDGEQNGWD</sequence>
<gene>
    <name evidence="2" type="ORF">AU210_012537</name>
</gene>
<dbReference type="InterPro" id="IPR003673">
    <property type="entry name" value="CoA-Trfase_fam_III"/>
</dbReference>
<evidence type="ECO:0000313" key="2">
    <source>
        <dbReference type="EMBL" id="PCD26105.1"/>
    </source>
</evidence>
<protein>
    <recommendedName>
        <fullName evidence="4">Succinyl-CoA--L-malate CoA-transferase beta subunit</fullName>
    </recommendedName>
</protein>
<dbReference type="Pfam" id="PF02515">
    <property type="entry name" value="CoA_transf_3"/>
    <property type="match status" value="1"/>
</dbReference>
<dbReference type="GO" id="GO:0003824">
    <property type="term" value="F:catalytic activity"/>
    <property type="evidence" value="ECO:0007669"/>
    <property type="project" value="InterPro"/>
</dbReference>
<evidence type="ECO:0000256" key="1">
    <source>
        <dbReference type="ARBA" id="ARBA00008383"/>
    </source>
</evidence>
<accession>A0A2H3G5X6</accession>
<comment type="caution">
    <text evidence="2">The sequence shown here is derived from an EMBL/GenBank/DDBJ whole genome shotgun (WGS) entry which is preliminary data.</text>
</comment>
<evidence type="ECO:0008006" key="4">
    <source>
        <dbReference type="Google" id="ProtNLM"/>
    </source>
</evidence>
<dbReference type="AlphaFoldDB" id="A0A2H3G5X6"/>
<name>A0A2H3G5X6_FUSOX</name>
<dbReference type="InterPro" id="IPR052985">
    <property type="entry name" value="CoA-trans_III_biosynth/detox"/>
</dbReference>
<dbReference type="PANTHER" id="PTHR48229:SF1">
    <property type="entry name" value="ALPHA METHYLACYL-COA RACEMASE-RELATED"/>
    <property type="match status" value="1"/>
</dbReference>
<dbReference type="Gene3D" id="3.40.50.10540">
    <property type="entry name" value="Crotonobetainyl-coa:carnitine coa-transferase, domain 1"/>
    <property type="match status" value="1"/>
</dbReference>
<proteinExistence type="inferred from homology"/>
<organism evidence="2 3">
    <name type="scientific">Fusarium oxysporum f. sp. radicis-cucumerinum</name>
    <dbReference type="NCBI Taxonomy" id="327505"/>
    <lineage>
        <taxon>Eukaryota</taxon>
        <taxon>Fungi</taxon>
        <taxon>Dikarya</taxon>
        <taxon>Ascomycota</taxon>
        <taxon>Pezizomycotina</taxon>
        <taxon>Sordariomycetes</taxon>
        <taxon>Hypocreomycetidae</taxon>
        <taxon>Hypocreales</taxon>
        <taxon>Nectriaceae</taxon>
        <taxon>Fusarium</taxon>
        <taxon>Fusarium oxysporum species complex</taxon>
    </lineage>
</organism>
<dbReference type="InterPro" id="IPR023606">
    <property type="entry name" value="CoA-Trfase_III_dom_1_sf"/>
</dbReference>
<reference evidence="2 3" key="1">
    <citation type="journal article" date="2016" name="Environ. Microbiol.">
        <title>Effector profiles distinguish formae speciales of Fusarium oxysporum.</title>
        <authorList>
            <person name="van Dam P."/>
            <person name="Fokkens L."/>
            <person name="Schmidt S.M."/>
            <person name="Linmans J.H."/>
            <person name="Kistler H.C."/>
            <person name="Ma L.J."/>
            <person name="Rep M."/>
        </authorList>
    </citation>
    <scope>NUCLEOTIDE SEQUENCE [LARGE SCALE GENOMIC DNA]</scope>
    <source>
        <strain evidence="2 3">Forc016</strain>
    </source>
</reference>
<dbReference type="SUPFAM" id="SSF89796">
    <property type="entry name" value="CoA-transferase family III (CaiB/BaiF)"/>
    <property type="match status" value="2"/>
</dbReference>
<dbReference type="STRING" id="327505.A0A2H3G5X6"/>